<evidence type="ECO:0000256" key="4">
    <source>
        <dbReference type="ARBA" id="ARBA00022490"/>
    </source>
</evidence>
<evidence type="ECO:0000256" key="2">
    <source>
        <dbReference type="ARBA" id="ARBA00004300"/>
    </source>
</evidence>
<evidence type="ECO:0000256" key="5">
    <source>
        <dbReference type="ARBA" id="ARBA00023212"/>
    </source>
</evidence>
<dbReference type="GO" id="GO:0005819">
    <property type="term" value="C:spindle"/>
    <property type="evidence" value="ECO:0007669"/>
    <property type="project" value="UniProtKB-SubCell"/>
</dbReference>
<accession>A0AA38IR30</accession>
<evidence type="ECO:0000256" key="1">
    <source>
        <dbReference type="ARBA" id="ARBA00004186"/>
    </source>
</evidence>
<comment type="subcellular location">
    <subcellularLocation>
        <location evidence="2">Cytoplasm</location>
        <location evidence="2">Cytoskeleton</location>
        <location evidence="2">Microtubule organizing center</location>
        <location evidence="2">Centrosome</location>
    </subcellularLocation>
    <subcellularLocation>
        <location evidence="1">Cytoplasm</location>
        <location evidence="1">Cytoskeleton</location>
        <location evidence="1">Spindle</location>
    </subcellularLocation>
</comment>
<dbReference type="Pfam" id="PF12926">
    <property type="entry name" value="MOZART2"/>
    <property type="match status" value="1"/>
</dbReference>
<evidence type="ECO:0000256" key="3">
    <source>
        <dbReference type="ARBA" id="ARBA00007286"/>
    </source>
</evidence>
<evidence type="ECO:0000313" key="6">
    <source>
        <dbReference type="EMBL" id="KAJ3660325.1"/>
    </source>
</evidence>
<protein>
    <submittedName>
        <fullName evidence="6">Uncharacterized protein</fullName>
    </submittedName>
</protein>
<keyword evidence="5" id="KW-0206">Cytoskeleton</keyword>
<gene>
    <name evidence="6" type="ORF">Zmor_004777</name>
</gene>
<dbReference type="GO" id="GO:0005813">
    <property type="term" value="C:centrosome"/>
    <property type="evidence" value="ECO:0007669"/>
    <property type="project" value="UniProtKB-SubCell"/>
</dbReference>
<dbReference type="AlphaFoldDB" id="A0AA38IR30"/>
<dbReference type="EMBL" id="JALNTZ010000002">
    <property type="protein sequence ID" value="KAJ3660325.1"/>
    <property type="molecule type" value="Genomic_DNA"/>
</dbReference>
<keyword evidence="4" id="KW-0963">Cytoplasm</keyword>
<dbReference type="Proteomes" id="UP001168821">
    <property type="component" value="Unassembled WGS sequence"/>
</dbReference>
<organism evidence="6 7">
    <name type="scientific">Zophobas morio</name>
    <dbReference type="NCBI Taxonomy" id="2755281"/>
    <lineage>
        <taxon>Eukaryota</taxon>
        <taxon>Metazoa</taxon>
        <taxon>Ecdysozoa</taxon>
        <taxon>Arthropoda</taxon>
        <taxon>Hexapoda</taxon>
        <taxon>Insecta</taxon>
        <taxon>Pterygota</taxon>
        <taxon>Neoptera</taxon>
        <taxon>Endopterygota</taxon>
        <taxon>Coleoptera</taxon>
        <taxon>Polyphaga</taxon>
        <taxon>Cucujiformia</taxon>
        <taxon>Tenebrionidae</taxon>
        <taxon>Zophobas</taxon>
    </lineage>
</organism>
<dbReference type="InterPro" id="IPR024332">
    <property type="entry name" value="MOZART2"/>
</dbReference>
<evidence type="ECO:0000313" key="7">
    <source>
        <dbReference type="Proteomes" id="UP001168821"/>
    </source>
</evidence>
<keyword evidence="7" id="KW-1185">Reference proteome</keyword>
<name>A0AA38IR30_9CUCU</name>
<proteinExistence type="inferred from homology"/>
<comment type="caution">
    <text evidence="6">The sequence shown here is derived from an EMBL/GenBank/DDBJ whole genome shotgun (WGS) entry which is preliminary data.</text>
</comment>
<reference evidence="6" key="1">
    <citation type="journal article" date="2023" name="G3 (Bethesda)">
        <title>Whole genome assemblies of Zophobas morio and Tenebrio molitor.</title>
        <authorList>
            <person name="Kaur S."/>
            <person name="Stinson S.A."/>
            <person name="diCenzo G.C."/>
        </authorList>
    </citation>
    <scope>NUCLEOTIDE SEQUENCE</scope>
    <source>
        <strain evidence="6">QUZm001</strain>
    </source>
</reference>
<sequence>MQTKVQESSSSLVGKFQPHQEELQLLGELAGIHMDSKVFRILVEFLNMGVDANTIFAVLKSIRRPSTRQSRSSLSHVSSHS</sequence>
<comment type="similarity">
    <text evidence="3">Belongs to the MOZART2 family.</text>
</comment>